<protein>
    <recommendedName>
        <fullName evidence="8">Zn(2)-C6 fungal-type domain-containing protein</fullName>
    </recommendedName>
</protein>
<evidence type="ECO:0000256" key="5">
    <source>
        <dbReference type="ARBA" id="ARBA00023163"/>
    </source>
</evidence>
<dbReference type="CDD" id="cd00067">
    <property type="entry name" value="GAL4"/>
    <property type="match status" value="1"/>
</dbReference>
<dbReference type="Gene3D" id="4.10.240.10">
    <property type="entry name" value="Zn(2)-C6 fungal-type DNA-binding domain"/>
    <property type="match status" value="1"/>
</dbReference>
<dbReference type="PROSITE" id="PS50048">
    <property type="entry name" value="ZN2_CY6_FUNGAL_2"/>
    <property type="match status" value="1"/>
</dbReference>
<organism evidence="9 10">
    <name type="scientific">[Candida] railenensis</name>
    <dbReference type="NCBI Taxonomy" id="45579"/>
    <lineage>
        <taxon>Eukaryota</taxon>
        <taxon>Fungi</taxon>
        <taxon>Dikarya</taxon>
        <taxon>Ascomycota</taxon>
        <taxon>Saccharomycotina</taxon>
        <taxon>Pichiomycetes</taxon>
        <taxon>Debaryomycetaceae</taxon>
        <taxon>Kurtzmaniella</taxon>
    </lineage>
</organism>
<dbReference type="InterPro" id="IPR036864">
    <property type="entry name" value="Zn2-C6_fun-type_DNA-bd_sf"/>
</dbReference>
<keyword evidence="6" id="KW-0539">Nucleus</keyword>
<keyword evidence="1" id="KW-0479">Metal-binding</keyword>
<dbReference type="EMBL" id="CAKXYY010000010">
    <property type="protein sequence ID" value="CAH2353225.1"/>
    <property type="molecule type" value="Genomic_DNA"/>
</dbReference>
<proteinExistence type="predicted"/>
<comment type="caution">
    <text evidence="9">The sequence shown here is derived from an EMBL/GenBank/DDBJ whole genome shotgun (WGS) entry which is preliminary data.</text>
</comment>
<dbReference type="OrthoDB" id="415590at2759"/>
<keyword evidence="4" id="KW-0238">DNA-binding</keyword>
<evidence type="ECO:0000259" key="8">
    <source>
        <dbReference type="PROSITE" id="PS50048"/>
    </source>
</evidence>
<gene>
    <name evidence="9" type="ORF">CLIB1423_10S00100</name>
</gene>
<feature type="compositionally biased region" description="Basic and acidic residues" evidence="7">
    <location>
        <begin position="318"/>
        <end position="330"/>
    </location>
</feature>
<evidence type="ECO:0000256" key="2">
    <source>
        <dbReference type="ARBA" id="ARBA00022833"/>
    </source>
</evidence>
<dbReference type="InterPro" id="IPR052360">
    <property type="entry name" value="Transcr_Regulatory_Proteins"/>
</dbReference>
<evidence type="ECO:0000256" key="7">
    <source>
        <dbReference type="SAM" id="MobiDB-lite"/>
    </source>
</evidence>
<dbReference type="GO" id="GO:0008270">
    <property type="term" value="F:zinc ion binding"/>
    <property type="evidence" value="ECO:0007669"/>
    <property type="project" value="InterPro"/>
</dbReference>
<sequence>MSLPPVSEFIAGALRKGINNSDKNPIPSCNDVYMNDSNSEESNKKPTSSSNSTIGISNGSKVGLEHISQSYQPQIGFVNPSNILLEYQLQNAPLQQHFQSQYPLQSVPNQSVPNQSVPTQSVSIQSVSTQSVSTQSVSTQSVSTQSSPNIMQGQRILEFSPYQGRVGQVYNLQASVEGLYRNQIGLCQNVLYVEAGPSMPAQFIQPRSTMLDIYRNQLPPVMLENPCVLSGSSSVDSILSPQVDTILDLQKKNRRIRRKHIFYRRSRSGCFTCKKRKVKCDEGKPGCRNCWKSNRICEGYPEKYTEDKSKSIPQINYMKDHNEHGNSPKV</sequence>
<evidence type="ECO:0000313" key="10">
    <source>
        <dbReference type="Proteomes" id="UP000837801"/>
    </source>
</evidence>
<evidence type="ECO:0000256" key="3">
    <source>
        <dbReference type="ARBA" id="ARBA00023015"/>
    </source>
</evidence>
<dbReference type="PROSITE" id="PS00463">
    <property type="entry name" value="ZN2_CY6_FUNGAL_1"/>
    <property type="match status" value="1"/>
</dbReference>
<feature type="domain" description="Zn(2)-C6 fungal-type" evidence="8">
    <location>
        <begin position="269"/>
        <end position="297"/>
    </location>
</feature>
<dbReference type="SUPFAM" id="SSF57701">
    <property type="entry name" value="Zn2/Cys6 DNA-binding domain"/>
    <property type="match status" value="1"/>
</dbReference>
<accession>A0A9P0QQU6</accession>
<feature type="region of interest" description="Disordered" evidence="7">
    <location>
        <begin position="311"/>
        <end position="330"/>
    </location>
</feature>
<name>A0A9P0QQU6_9ASCO</name>
<reference evidence="9" key="1">
    <citation type="submission" date="2022-03" db="EMBL/GenBank/DDBJ databases">
        <authorList>
            <person name="Legras J.-L."/>
            <person name="Devillers H."/>
            <person name="Grondin C."/>
        </authorList>
    </citation>
    <scope>NUCLEOTIDE SEQUENCE</scope>
    <source>
        <strain evidence="9">CLIB 1423</strain>
    </source>
</reference>
<dbReference type="GO" id="GO:0000981">
    <property type="term" value="F:DNA-binding transcription factor activity, RNA polymerase II-specific"/>
    <property type="evidence" value="ECO:0007669"/>
    <property type="project" value="InterPro"/>
</dbReference>
<feature type="region of interest" description="Disordered" evidence="7">
    <location>
        <begin position="20"/>
        <end position="57"/>
    </location>
</feature>
<dbReference type="GO" id="GO:0003677">
    <property type="term" value="F:DNA binding"/>
    <property type="evidence" value="ECO:0007669"/>
    <property type="project" value="UniProtKB-KW"/>
</dbReference>
<dbReference type="Proteomes" id="UP000837801">
    <property type="component" value="Unassembled WGS sequence"/>
</dbReference>
<evidence type="ECO:0000256" key="6">
    <source>
        <dbReference type="ARBA" id="ARBA00023242"/>
    </source>
</evidence>
<dbReference type="InterPro" id="IPR001138">
    <property type="entry name" value="Zn2Cys6_DnaBD"/>
</dbReference>
<evidence type="ECO:0000313" key="9">
    <source>
        <dbReference type="EMBL" id="CAH2353225.1"/>
    </source>
</evidence>
<keyword evidence="2" id="KW-0862">Zinc</keyword>
<evidence type="ECO:0000256" key="1">
    <source>
        <dbReference type="ARBA" id="ARBA00022723"/>
    </source>
</evidence>
<dbReference type="PANTHER" id="PTHR36206">
    <property type="entry name" value="ASPERCRYPTIN BIOSYNTHESIS CLUSTER-SPECIFIC TRANSCRIPTION REGULATOR ATNN-RELATED"/>
    <property type="match status" value="1"/>
</dbReference>
<dbReference type="AlphaFoldDB" id="A0A9P0QQU6"/>
<keyword evidence="3" id="KW-0805">Transcription regulation</keyword>
<dbReference type="PANTHER" id="PTHR36206:SF12">
    <property type="entry name" value="ASPERCRYPTIN BIOSYNTHESIS CLUSTER-SPECIFIC TRANSCRIPTION REGULATOR ATNN-RELATED"/>
    <property type="match status" value="1"/>
</dbReference>
<keyword evidence="10" id="KW-1185">Reference proteome</keyword>
<evidence type="ECO:0000256" key="4">
    <source>
        <dbReference type="ARBA" id="ARBA00023125"/>
    </source>
</evidence>
<dbReference type="SMART" id="SM00066">
    <property type="entry name" value="GAL4"/>
    <property type="match status" value="1"/>
</dbReference>
<dbReference type="Pfam" id="PF00172">
    <property type="entry name" value="Zn_clus"/>
    <property type="match status" value="1"/>
</dbReference>
<feature type="compositionally biased region" description="Low complexity" evidence="7">
    <location>
        <begin position="45"/>
        <end position="57"/>
    </location>
</feature>
<keyword evidence="5" id="KW-0804">Transcription</keyword>